<proteinExistence type="predicted"/>
<reference evidence="1" key="1">
    <citation type="submission" date="2019-08" db="EMBL/GenBank/DDBJ databases">
        <authorList>
            <person name="Kucharzyk K."/>
            <person name="Murdoch R.W."/>
            <person name="Higgins S."/>
            <person name="Loffler F."/>
        </authorList>
    </citation>
    <scope>NUCLEOTIDE SEQUENCE</scope>
</reference>
<name>A0A644U495_9ZZZZ</name>
<comment type="caution">
    <text evidence="1">The sequence shown here is derived from an EMBL/GenBank/DDBJ whole genome shotgun (WGS) entry which is preliminary data.</text>
</comment>
<evidence type="ECO:0000313" key="1">
    <source>
        <dbReference type="EMBL" id="MPL73747.1"/>
    </source>
</evidence>
<accession>A0A644U495</accession>
<sequence>MRAGGEDPRRPLAPARALREPLQRLAIGAEEAREAVDMGAREAFGEDPPGRHPVFQRKARARGRLRAVAKHQPRAVGRAADLEGEEMQVMAAARRHADHRPQPLPRARDQLGRQMAVAHEAALAVEIGHDLFEQVGTLRQPVADALPFVLVQDHRDMAERPFPFLQRVVRILPEEHPGIAQIEIAALEARGNLVTVEAREAVDEAAPDRPHPALGVEQLVRDARGEPVIGEQVRCRGRRGGLGHDSFLALWSDKSDGPAQVQRQGEFRMRGLARGLIDAAGVAEGLEPGKTPRLGLVGIDREGIIVAPARVGDVIGAAGKGMARPGVVDVEDERRIHRQRRVQRLGRLPGLEAHAADRDAGGLGSGHRHGASVAHHLVAVLMERGQLHLKSFDRTVGVAHGAPDRAGFAQHVPGLERLTQLEMHALGLDLAAEREAELGLCLEPDRIHLETVVLQVGEQAEQVFPQVVRQHEAVMQHRAPANRPALDRGDPAARDQRAQQQLLGERHARMRRHFEAAELDQTEPAGRPVGRIELVDADLGAVGVAGDIGQHVAQQPVDQPGRRRHPLPGRRDLAERDLELVKRIVARLVDARRLAGRADEQAREQVAQAGMALPDQDQRFQQVGAAQERAVVRRRATDDDVVAAAGAGVAAVDHELVGAKARQPRLLIDRLGGGDAILPAVGGVDVDLDHARIGGDADHVQPRVMRRRIALDVNRQVQLGCRRLGGGDQFEIILERVAGRHEQAQPAVARLDRDRGAHRADCGIDAVAEMGVLRHPCLPLRLFRAGAEALRMARRHLGHQRGALDLFLGEAVDLLLDLAAPLCDHGLIVGQRCMRHGRIGRVAVGVLRRRDVGQRAERQAEAHRAVARDQEDMAAARLPQFGAPVRRPVGRLPPALDRQHIARGLGQAAIEDAGITGAVFGVLQPGILRRDIRRQVGFLEDPLGRILVGGLGIIAVEPELCREGRHEFAGLGRPHLPRRILARDQFGVRPHRQPVVAPVKREGPAGQALARIPLALAVMQEAARREAPFQSADQGIGKAAFLRADGGGVPFGRFEIIDRDEGRLAAHGQPHIALAQGVVDLAAKRIEPLPGFVRERLGDPRVFGHTLDLHVEIEADLGCADGGEAADDRRGIAVMRRCGERDMAFAGEQPRGRVEPDPAGAGQKHLAPGVQVGEVVVGARGPVKRDDIGLELNEIARDEARGKAEMAQRLHQQPGAVAARARAQRERLVGGLHAGLHPDRVVDPARDPGIQRDEEVDGAGLRIVDRAEQLGQQRPLGLGRAVDRQVVTQLLGIVEGPELGAFLDEEVEGVVDRHVGDEIDLDLQLGHRFGEDEAGQPVAVGVLLVIHEVPAGRDLQRMRDHAGARMRGRAQADDLRAQSDGPVILVMRQVIDGCVNRHGRAFFVRCGQIRRWP</sequence>
<organism evidence="1">
    <name type="scientific">bioreactor metagenome</name>
    <dbReference type="NCBI Taxonomy" id="1076179"/>
    <lineage>
        <taxon>unclassified sequences</taxon>
        <taxon>metagenomes</taxon>
        <taxon>ecological metagenomes</taxon>
    </lineage>
</organism>
<protein>
    <submittedName>
        <fullName evidence="1">Uncharacterized protein</fullName>
    </submittedName>
</protein>
<gene>
    <name evidence="1" type="ORF">SDC9_19553</name>
</gene>
<dbReference type="EMBL" id="VSSQ01000075">
    <property type="protein sequence ID" value="MPL73747.1"/>
    <property type="molecule type" value="Genomic_DNA"/>
</dbReference>